<accession>A0A8S1JQ57</accession>
<evidence type="ECO:0008006" key="4">
    <source>
        <dbReference type="Google" id="ProtNLM"/>
    </source>
</evidence>
<evidence type="ECO:0000256" key="1">
    <source>
        <dbReference type="SAM" id="Coils"/>
    </source>
</evidence>
<proteinExistence type="predicted"/>
<dbReference type="PANTHER" id="PTHR37027:SF2">
    <property type="entry name" value="CHROMOSOME UNDETERMINED SCAFFOLD_148, WHOLE GENOME SHOTGUN SEQUENCE"/>
    <property type="match status" value="1"/>
</dbReference>
<gene>
    <name evidence="2" type="ORF">PPRIM_AZ9-3.1.T0080238</name>
</gene>
<feature type="coiled-coil region" evidence="1">
    <location>
        <begin position="44"/>
        <end position="85"/>
    </location>
</feature>
<evidence type="ECO:0000313" key="3">
    <source>
        <dbReference type="Proteomes" id="UP000688137"/>
    </source>
</evidence>
<dbReference type="EMBL" id="CAJJDM010000004">
    <property type="protein sequence ID" value="CAD8044672.1"/>
    <property type="molecule type" value="Genomic_DNA"/>
</dbReference>
<protein>
    <recommendedName>
        <fullName evidence="4">SF-assemblin</fullName>
    </recommendedName>
</protein>
<keyword evidence="3" id="KW-1185">Reference proteome</keyword>
<evidence type="ECO:0000313" key="2">
    <source>
        <dbReference type="EMBL" id="CAD8044672.1"/>
    </source>
</evidence>
<sequence>MNPNTPFNERFAKISEKLNSIQLQHDSSKAHRIDTICGRINGVEERIQDTITSYNRKLHSLKDEIVRLQKQIEEENNAFETQFEQRVREVAAFESRITTKLEQEIALRKDGNLKLQGYLDEKVVYLKSDIQTEGKIRQEQVENITTSLENDLPKLYDMVKSEGQDREDNDNGTLRRAGDEIKRLNEGLGNQKKLREESEAAIFEMLKDLVSRVKSEIEEEKKLREESQESLLGLLEDACNKIYRAAKD</sequence>
<dbReference type="PANTHER" id="PTHR37027">
    <property type="entry name" value="KDE4"/>
    <property type="match status" value="1"/>
</dbReference>
<organism evidence="2 3">
    <name type="scientific">Paramecium primaurelia</name>
    <dbReference type="NCBI Taxonomy" id="5886"/>
    <lineage>
        <taxon>Eukaryota</taxon>
        <taxon>Sar</taxon>
        <taxon>Alveolata</taxon>
        <taxon>Ciliophora</taxon>
        <taxon>Intramacronucleata</taxon>
        <taxon>Oligohymenophorea</taxon>
        <taxon>Peniculida</taxon>
        <taxon>Parameciidae</taxon>
        <taxon>Paramecium</taxon>
    </lineage>
</organism>
<keyword evidence="1" id="KW-0175">Coiled coil</keyword>
<dbReference type="AlphaFoldDB" id="A0A8S1JQ57"/>
<name>A0A8S1JQ57_PARPR</name>
<dbReference type="InterPro" id="IPR038835">
    <property type="entry name" value="Giardin_beta-like"/>
</dbReference>
<reference evidence="2" key="1">
    <citation type="submission" date="2021-01" db="EMBL/GenBank/DDBJ databases">
        <authorList>
            <consortium name="Genoscope - CEA"/>
            <person name="William W."/>
        </authorList>
    </citation>
    <scope>NUCLEOTIDE SEQUENCE</scope>
</reference>
<dbReference type="Proteomes" id="UP000688137">
    <property type="component" value="Unassembled WGS sequence"/>
</dbReference>
<comment type="caution">
    <text evidence="2">The sequence shown here is derived from an EMBL/GenBank/DDBJ whole genome shotgun (WGS) entry which is preliminary data.</text>
</comment>